<dbReference type="eggNOG" id="KOG4512">
    <property type="taxonomic scope" value="Eukaryota"/>
</dbReference>
<dbReference type="Pfam" id="PF10156">
    <property type="entry name" value="Med17"/>
    <property type="match status" value="1"/>
</dbReference>
<evidence type="ECO:0000256" key="4">
    <source>
        <dbReference type="ARBA" id="ARBA00023163"/>
    </source>
</evidence>
<comment type="subcellular location">
    <subcellularLocation>
        <location evidence="1 6">Nucleus</location>
    </subcellularLocation>
</comment>
<comment type="similarity">
    <text evidence="2 6">Belongs to the Mediator complex subunit 17 family.</text>
</comment>
<comment type="subunit">
    <text evidence="6">Component of the Mediator complex.</text>
</comment>
<dbReference type="GO" id="GO:0016592">
    <property type="term" value="C:mediator complex"/>
    <property type="evidence" value="ECO:0007669"/>
    <property type="project" value="InterPro"/>
</dbReference>
<organism evidence="8 9">
    <name type="scientific">Sphaeroforma arctica JP610</name>
    <dbReference type="NCBI Taxonomy" id="667725"/>
    <lineage>
        <taxon>Eukaryota</taxon>
        <taxon>Ichthyosporea</taxon>
        <taxon>Ichthyophonida</taxon>
        <taxon>Sphaeroforma</taxon>
    </lineage>
</organism>
<evidence type="ECO:0000256" key="5">
    <source>
        <dbReference type="ARBA" id="ARBA00023242"/>
    </source>
</evidence>
<dbReference type="GO" id="GO:0070847">
    <property type="term" value="C:core mediator complex"/>
    <property type="evidence" value="ECO:0007669"/>
    <property type="project" value="TreeGrafter"/>
</dbReference>
<keyword evidence="6" id="KW-0010">Activator</keyword>
<dbReference type="GO" id="GO:0006357">
    <property type="term" value="P:regulation of transcription by RNA polymerase II"/>
    <property type="evidence" value="ECO:0007669"/>
    <property type="project" value="InterPro"/>
</dbReference>
<sequence>MQSEKKQRRSGLMGIQIGKRRKYVSVFVLADEPPHMSRVQDAEASQTNNSDTKTIGPQTKDKDIAKDREIGKGALSEVKEWKWQSTLNHLNQAKAETDITADLLKLIQDGNTMVLDNAFLNMAPFKEARKPSAALRMATKRQQFTSASSILKKSAERLSAAVQQDADYFVHTQELQRLWLLKHRRNNQISIDVSLRSCGSDFSGPSELNVIKRPANTRSVAAKAVSFHLPPEMSIPRAIQCYLETKEGTSQIDMPVLPVTSKQCKQTDTISRLRRTQHFLYAQGLFSYLNQSSTSLSNVPVSSSGNTICIKIDSNRQLVMQLVSAANAGSIRSKSAENNDTHTSLSARMPSDIVSATNAMFSSALSIVLHLLARKQQSASHIASHAPPGYDLEQLDSHSKHAFSIGSREPGSKTPILSRFYDIVRHISCCQIVRTTLAHFAEVNSDPTVVIHWLPTNCMNISYATVNLRVAGMLLSNDGAKFRVFSITVDGTQISVVTESGEAYSPSVDELADFLACQLAAVQLDAMVLGARVLGWTLLRKDSSRQCIASQFSMTIRSGMTVLSIKLVPNAETMKISVELSGRTGSATLYGKPAHKLLALAWDYTPERSLREKLSLLLFQASCNAMP</sequence>
<dbReference type="RefSeq" id="XP_014160947.1">
    <property type="nucleotide sequence ID" value="XM_014305472.1"/>
</dbReference>
<dbReference type="GO" id="GO:0003712">
    <property type="term" value="F:transcription coregulator activity"/>
    <property type="evidence" value="ECO:0007669"/>
    <property type="project" value="InterPro"/>
</dbReference>
<evidence type="ECO:0000256" key="1">
    <source>
        <dbReference type="ARBA" id="ARBA00004123"/>
    </source>
</evidence>
<dbReference type="GeneID" id="25901295"/>
<keyword evidence="5 6" id="KW-0539">Nucleus</keyword>
<name>A0A0L0GDG2_9EUKA</name>
<evidence type="ECO:0000313" key="8">
    <source>
        <dbReference type="EMBL" id="KNC87045.1"/>
    </source>
</evidence>
<dbReference type="InterPro" id="IPR019313">
    <property type="entry name" value="Mediator_Med17"/>
</dbReference>
<evidence type="ECO:0000313" key="9">
    <source>
        <dbReference type="Proteomes" id="UP000054560"/>
    </source>
</evidence>
<dbReference type="AlphaFoldDB" id="A0A0L0GDG2"/>
<keyword evidence="3 6" id="KW-0805">Transcription regulation</keyword>
<dbReference type="PANTHER" id="PTHR13114">
    <property type="entry name" value="MEDIATOR OF RNA POLYMERASE II TRANSCRIPTION SUBUNIT 17"/>
    <property type="match status" value="1"/>
</dbReference>
<reference evidence="8 9" key="1">
    <citation type="submission" date="2011-02" db="EMBL/GenBank/DDBJ databases">
        <title>The Genome Sequence of Sphaeroforma arctica JP610.</title>
        <authorList>
            <consortium name="The Broad Institute Genome Sequencing Platform"/>
            <person name="Russ C."/>
            <person name="Cuomo C."/>
            <person name="Young S.K."/>
            <person name="Zeng Q."/>
            <person name="Gargeya S."/>
            <person name="Alvarado L."/>
            <person name="Berlin A."/>
            <person name="Chapman S.B."/>
            <person name="Chen Z."/>
            <person name="Freedman E."/>
            <person name="Gellesch M."/>
            <person name="Goldberg J."/>
            <person name="Griggs A."/>
            <person name="Gujja S."/>
            <person name="Heilman E."/>
            <person name="Heiman D."/>
            <person name="Howarth C."/>
            <person name="Mehta T."/>
            <person name="Neiman D."/>
            <person name="Pearson M."/>
            <person name="Roberts A."/>
            <person name="Saif S."/>
            <person name="Shea T."/>
            <person name="Shenoy N."/>
            <person name="Sisk P."/>
            <person name="Stolte C."/>
            <person name="Sykes S."/>
            <person name="White J."/>
            <person name="Yandava C."/>
            <person name="Burger G."/>
            <person name="Gray M.W."/>
            <person name="Holland P.W.H."/>
            <person name="King N."/>
            <person name="Lang F.B.F."/>
            <person name="Roger A.J."/>
            <person name="Ruiz-Trillo I."/>
            <person name="Haas B."/>
            <person name="Nusbaum C."/>
            <person name="Birren B."/>
        </authorList>
    </citation>
    <scope>NUCLEOTIDE SEQUENCE [LARGE SCALE GENOMIC DNA]</scope>
    <source>
        <strain evidence="8 9">JP610</strain>
    </source>
</reference>
<dbReference type="Proteomes" id="UP000054560">
    <property type="component" value="Unassembled WGS sequence"/>
</dbReference>
<accession>A0A0L0GDG2</accession>
<keyword evidence="4 6" id="KW-0804">Transcription</keyword>
<keyword evidence="9" id="KW-1185">Reference proteome</keyword>
<dbReference type="PANTHER" id="PTHR13114:SF7">
    <property type="entry name" value="MEDIATOR OF RNA POLYMERASE II TRANSCRIPTION SUBUNIT 17"/>
    <property type="match status" value="1"/>
</dbReference>
<dbReference type="EMBL" id="KQ241624">
    <property type="protein sequence ID" value="KNC87045.1"/>
    <property type="molecule type" value="Genomic_DNA"/>
</dbReference>
<evidence type="ECO:0000256" key="6">
    <source>
        <dbReference type="RuleBase" id="RU364140"/>
    </source>
</evidence>
<dbReference type="STRING" id="667725.A0A0L0GDG2"/>
<gene>
    <name evidence="6" type="primary">MED17</name>
    <name evidence="8" type="ORF">SARC_00791</name>
</gene>
<feature type="compositionally biased region" description="Polar residues" evidence="7">
    <location>
        <begin position="43"/>
        <end position="57"/>
    </location>
</feature>
<evidence type="ECO:0000256" key="2">
    <source>
        <dbReference type="ARBA" id="ARBA00005635"/>
    </source>
</evidence>
<comment type="function">
    <text evidence="6">Component of the Mediator complex, a coactivator involved in the regulated transcription of nearly all RNA polymerase II-dependent genes. Mediator functions as a bridge to convey information from gene-specific regulatory proteins to the basal RNA polymerase II transcription machinery. Mediator is recruited to promoters by direct interactions with regulatory proteins and serves as a scaffold for the assembly of a functional preinitiation complex with RNA polymerase II and the general transcription factors.</text>
</comment>
<feature type="region of interest" description="Disordered" evidence="7">
    <location>
        <begin position="35"/>
        <end position="59"/>
    </location>
</feature>
<proteinExistence type="inferred from homology"/>
<evidence type="ECO:0000256" key="7">
    <source>
        <dbReference type="SAM" id="MobiDB-lite"/>
    </source>
</evidence>
<protein>
    <recommendedName>
        <fullName evidence="6">Mediator of RNA polymerase II transcription subunit 17</fullName>
    </recommendedName>
    <alternativeName>
        <fullName evidence="6">Mediator complex subunit 17</fullName>
    </alternativeName>
</protein>
<evidence type="ECO:0000256" key="3">
    <source>
        <dbReference type="ARBA" id="ARBA00023015"/>
    </source>
</evidence>